<proteinExistence type="predicted"/>
<keyword evidence="1" id="KW-0472">Membrane</keyword>
<gene>
    <name evidence="2" type="ORF">SAMN04488542_10489</name>
</gene>
<evidence type="ECO:0000256" key="1">
    <source>
        <dbReference type="SAM" id="Phobius"/>
    </source>
</evidence>
<keyword evidence="1" id="KW-1133">Transmembrane helix</keyword>
<evidence type="ECO:0000313" key="3">
    <source>
        <dbReference type="Proteomes" id="UP000198972"/>
    </source>
</evidence>
<feature type="transmembrane region" description="Helical" evidence="1">
    <location>
        <begin position="12"/>
        <end position="30"/>
    </location>
</feature>
<name>A0A1G7HBD6_9BACL</name>
<protein>
    <submittedName>
        <fullName evidence="2">Uncharacterized protein</fullName>
    </submittedName>
</protein>
<keyword evidence="3" id="KW-1185">Reference proteome</keyword>
<sequence>MDQWSNMETALYASIFTVVLGLIFYFKLWWDGPGVGWKFTRWFFGILVFVVIIVGICTYFMS</sequence>
<dbReference type="EMBL" id="FNBG01000004">
    <property type="protein sequence ID" value="SDE97686.1"/>
    <property type="molecule type" value="Genomic_DNA"/>
</dbReference>
<organism evidence="2 3">
    <name type="scientific">Fontibacillus panacisegetis</name>
    <dbReference type="NCBI Taxonomy" id="670482"/>
    <lineage>
        <taxon>Bacteria</taxon>
        <taxon>Bacillati</taxon>
        <taxon>Bacillota</taxon>
        <taxon>Bacilli</taxon>
        <taxon>Bacillales</taxon>
        <taxon>Paenibacillaceae</taxon>
        <taxon>Fontibacillus</taxon>
    </lineage>
</organism>
<dbReference type="RefSeq" id="WP_091227462.1">
    <property type="nucleotide sequence ID" value="NZ_FNBG01000004.1"/>
</dbReference>
<dbReference type="AlphaFoldDB" id="A0A1G7HBD6"/>
<dbReference type="Proteomes" id="UP000198972">
    <property type="component" value="Unassembled WGS sequence"/>
</dbReference>
<keyword evidence="1" id="KW-0812">Transmembrane</keyword>
<accession>A0A1G7HBD6</accession>
<dbReference type="STRING" id="670482.SAMN04488542_10489"/>
<dbReference type="OrthoDB" id="2665193at2"/>
<evidence type="ECO:0000313" key="2">
    <source>
        <dbReference type="EMBL" id="SDE97686.1"/>
    </source>
</evidence>
<feature type="transmembrane region" description="Helical" evidence="1">
    <location>
        <begin position="42"/>
        <end position="61"/>
    </location>
</feature>
<reference evidence="2 3" key="1">
    <citation type="submission" date="2016-10" db="EMBL/GenBank/DDBJ databases">
        <authorList>
            <person name="de Groot N.N."/>
        </authorList>
    </citation>
    <scope>NUCLEOTIDE SEQUENCE [LARGE SCALE GENOMIC DNA]</scope>
    <source>
        <strain evidence="2 3">DSM 28129</strain>
    </source>
</reference>